<protein>
    <submittedName>
        <fullName evidence="2">Dysbindin</fullName>
    </submittedName>
</protein>
<reference evidence="2" key="1">
    <citation type="journal article" date="2014" name="PLoS ONE">
        <title>Transcriptome-Based Identification of ABC Transporters in the Western Tarnished Plant Bug Lygus hesperus.</title>
        <authorList>
            <person name="Hull J.J."/>
            <person name="Chaney K."/>
            <person name="Geib S.M."/>
            <person name="Fabrick J.A."/>
            <person name="Brent C.S."/>
            <person name="Walsh D."/>
            <person name="Lavine L.C."/>
        </authorList>
    </citation>
    <scope>NUCLEOTIDE SEQUENCE</scope>
</reference>
<sequence>MLSSIIEKLNVVQDGISSSFRGLTVGQPIPRQRPEYTAGCELLTRYQNSWQDLTNAAEYNANLAREIDQTITTLHNSVLKKKQVWSSLHSEMMCLDDVVTSTESVVNMIGKLRMDISEMEEDLIRLENLIETEEFYRKQENERTKLNWFREQKLENLDKYRATLSARHSEKMKKKEEEESFVKQVKTEVLEKRFAKDMANYKSFGVLPETTQLRPQSSLDDIELDQDGDELTKYLEDS</sequence>
<accession>A0A0A9VSD6</accession>
<evidence type="ECO:0000313" key="3">
    <source>
        <dbReference type="EMBL" id="JAG63506.1"/>
    </source>
</evidence>
<proteinExistence type="inferred from homology"/>
<dbReference type="GO" id="GO:0005737">
    <property type="term" value="C:cytoplasm"/>
    <property type="evidence" value="ECO:0007669"/>
    <property type="project" value="InterPro"/>
</dbReference>
<organism evidence="2">
    <name type="scientific">Lygus hesperus</name>
    <name type="common">Western plant bug</name>
    <dbReference type="NCBI Taxonomy" id="30085"/>
    <lineage>
        <taxon>Eukaryota</taxon>
        <taxon>Metazoa</taxon>
        <taxon>Ecdysozoa</taxon>
        <taxon>Arthropoda</taxon>
        <taxon>Hexapoda</taxon>
        <taxon>Insecta</taxon>
        <taxon>Pterygota</taxon>
        <taxon>Neoptera</taxon>
        <taxon>Paraneoptera</taxon>
        <taxon>Hemiptera</taxon>
        <taxon>Heteroptera</taxon>
        <taxon>Panheteroptera</taxon>
        <taxon>Cimicomorpha</taxon>
        <taxon>Miridae</taxon>
        <taxon>Mirini</taxon>
        <taxon>Lygus</taxon>
    </lineage>
</organism>
<dbReference type="AlphaFoldDB" id="A0A0A9VSD6"/>
<name>A0A0A9VSD6_LYGHE</name>
<dbReference type="PANTHER" id="PTHR16294">
    <property type="entry name" value="DYSTROBREVIN BINDING PROTEIN 1 DYSBINDIN"/>
    <property type="match status" value="1"/>
</dbReference>
<reference evidence="3" key="3">
    <citation type="submission" date="2014-09" db="EMBL/GenBank/DDBJ databases">
        <authorList>
            <person name="Magalhaes I.L.F."/>
            <person name="Oliveira U."/>
            <person name="Santos F.R."/>
            <person name="Vidigal T.H.D.A."/>
            <person name="Brescovit A.D."/>
            <person name="Santos A.J."/>
        </authorList>
    </citation>
    <scope>NUCLEOTIDE SEQUENCE</scope>
</reference>
<dbReference type="EMBL" id="GDHC01006551">
    <property type="protein sequence ID" value="JAQ12078.1"/>
    <property type="molecule type" value="Transcribed_RNA"/>
</dbReference>
<evidence type="ECO:0000313" key="2">
    <source>
        <dbReference type="EMBL" id="JAF99266.1"/>
    </source>
</evidence>
<evidence type="ECO:0000313" key="4">
    <source>
        <dbReference type="EMBL" id="JAQ01416.1"/>
    </source>
</evidence>
<dbReference type="PANTHER" id="PTHR16294:SF6">
    <property type="entry name" value="DYNAMIN N-TERMINAL DOMAIN-CONTAINING PROTEIN"/>
    <property type="match status" value="1"/>
</dbReference>
<comment type="similarity">
    <text evidence="1">Belongs to the dysbindin family.</text>
</comment>
<dbReference type="EMBL" id="GBRD01002315">
    <property type="protein sequence ID" value="JAG63506.1"/>
    <property type="molecule type" value="Transcribed_RNA"/>
</dbReference>
<reference evidence="4" key="4">
    <citation type="journal article" date="2016" name="Gigascience">
        <title>De novo construction of an expanded transcriptome assembly for the western tarnished plant bug, Lygus hesperus.</title>
        <authorList>
            <person name="Tassone E.E."/>
            <person name="Geib S.M."/>
            <person name="Hall B."/>
            <person name="Fabrick J.A."/>
            <person name="Brent C.S."/>
            <person name="Hull J.J."/>
        </authorList>
    </citation>
    <scope>NUCLEOTIDE SEQUENCE</scope>
</reference>
<evidence type="ECO:0000256" key="1">
    <source>
        <dbReference type="ARBA" id="ARBA00008686"/>
    </source>
</evidence>
<dbReference type="EMBL" id="GBHO01044337">
    <property type="protein sequence ID" value="JAF99266.1"/>
    <property type="molecule type" value="Transcribed_RNA"/>
</dbReference>
<dbReference type="InterPro" id="IPR007531">
    <property type="entry name" value="Dysbindin"/>
</dbReference>
<reference evidence="2" key="2">
    <citation type="submission" date="2014-07" db="EMBL/GenBank/DDBJ databases">
        <authorList>
            <person name="Hull J."/>
        </authorList>
    </citation>
    <scope>NUCLEOTIDE SEQUENCE</scope>
</reference>
<evidence type="ECO:0000313" key="5">
    <source>
        <dbReference type="EMBL" id="JAQ12078.1"/>
    </source>
</evidence>
<dbReference type="EMBL" id="GDHC01017213">
    <property type="protein sequence ID" value="JAQ01416.1"/>
    <property type="molecule type" value="Transcribed_RNA"/>
</dbReference>
<gene>
    <name evidence="2" type="primary">DTNBP1</name>
    <name evidence="5" type="synonym">DTNBP1_0</name>
    <name evidence="4" type="synonym">DTNBP1_1</name>
    <name evidence="2" type="ORF">CM83_28264</name>
    <name evidence="4" type="ORF">g.36016</name>
    <name evidence="5" type="ORF">g.36020</name>
</gene>